<reference evidence="3" key="3">
    <citation type="submission" date="2018-12" db="EMBL/GenBank/DDBJ databases">
        <title>G10K-VGP greater horseshoe bat female genome, primary haplotype.</title>
        <authorList>
            <person name="Teeling E."/>
            <person name="Myers G."/>
            <person name="Vernes S."/>
            <person name="Pippel M."/>
            <person name="Winkler S."/>
            <person name="Fedrigo O."/>
            <person name="Rhie A."/>
            <person name="Koren S."/>
            <person name="Phillippy A."/>
            <person name="Lewin H."/>
            <person name="Damas J."/>
            <person name="Howe K."/>
            <person name="Mountcastle J."/>
            <person name="Jarvis E.D."/>
        </authorList>
    </citation>
    <scope>NUCLEOTIDE SEQUENCE [LARGE SCALE GENOMIC DNA]</scope>
</reference>
<accession>A0A671EAT7</accession>
<reference evidence="2 3" key="2">
    <citation type="journal article" date="2018" name="Annu Rev Anim Biosci">
        <title>Bat Biology, Genomes, and the Bat1K Project: To Generate Chromosome-Level Genomes for All Living Bat Species.</title>
        <authorList>
            <person name="Teeling E.C."/>
            <person name="Vernes S.C."/>
            <person name="Davalos L.M."/>
            <person name="Ray D.A."/>
            <person name="Gilbert M.T.P."/>
            <person name="Myers E."/>
        </authorList>
    </citation>
    <scope>NUCLEOTIDE SEQUENCE</scope>
</reference>
<evidence type="ECO:0000256" key="1">
    <source>
        <dbReference type="SAM" id="MobiDB-lite"/>
    </source>
</evidence>
<reference evidence="2" key="5">
    <citation type="submission" date="2025-09" db="UniProtKB">
        <authorList>
            <consortium name="Ensembl"/>
        </authorList>
    </citation>
    <scope>IDENTIFICATION</scope>
</reference>
<name>A0A671EAT7_RHIFE</name>
<evidence type="ECO:0000313" key="2">
    <source>
        <dbReference type="Ensembl" id="ENSRFEP00010010434.1"/>
    </source>
</evidence>
<keyword evidence="3" id="KW-1185">Reference proteome</keyword>
<reference evidence="2 3" key="1">
    <citation type="journal article" date="2015" name="Annu Rev Anim Biosci">
        <title>The Genome 10K Project: a way forward.</title>
        <authorList>
            <person name="Koepfli K.P."/>
            <person name="Paten B."/>
            <person name="O'Brien S.J."/>
            <person name="Koepfli K.P."/>
            <person name="Paten B."/>
            <person name="Antunes A."/>
            <person name="Belov K."/>
            <person name="Bustamante C."/>
            <person name="Castoe T.A."/>
            <person name="Clawson H."/>
            <person name="Crawford A.J."/>
            <person name="Diekhans M."/>
            <person name="Distel D."/>
            <person name="Durbin R."/>
            <person name="Earl D."/>
            <person name="Fujita M.K."/>
            <person name="Gamble T."/>
            <person name="Georges A."/>
            <person name="Gemmell N."/>
            <person name="Gilbert M.T."/>
            <person name="Graves J.M."/>
            <person name="Green R.E."/>
            <person name="Hickey G."/>
            <person name="Jarvis E.D."/>
            <person name="Johnson W."/>
            <person name="Komissarov A."/>
            <person name="Korf I."/>
            <person name="Kuhn R."/>
            <person name="Larkin D.M."/>
            <person name="Lewin H."/>
            <person name="Lopez J.V."/>
            <person name="Ma J."/>
            <person name="Marques-Bonet T."/>
            <person name="Miller W."/>
            <person name="Murphy R."/>
            <person name="Pevzner P."/>
            <person name="Shapiro B."/>
            <person name="Steiner C."/>
            <person name="Tamazian G."/>
            <person name="Venkatesh B."/>
            <person name="Wang J."/>
            <person name="Wayne R."/>
            <person name="Wiley E."/>
            <person name="Yang H."/>
            <person name="Zhang G."/>
            <person name="Haussler D."/>
            <person name="Ryder O."/>
            <person name="O'Brien S.J."/>
        </authorList>
    </citation>
    <scope>NUCLEOTIDE SEQUENCE</scope>
</reference>
<organism evidence="2 3">
    <name type="scientific">Rhinolophus ferrumequinum</name>
    <name type="common">Greater horseshoe bat</name>
    <dbReference type="NCBI Taxonomy" id="59479"/>
    <lineage>
        <taxon>Eukaryota</taxon>
        <taxon>Metazoa</taxon>
        <taxon>Chordata</taxon>
        <taxon>Craniata</taxon>
        <taxon>Vertebrata</taxon>
        <taxon>Euteleostomi</taxon>
        <taxon>Mammalia</taxon>
        <taxon>Eutheria</taxon>
        <taxon>Laurasiatheria</taxon>
        <taxon>Chiroptera</taxon>
        <taxon>Yinpterochiroptera</taxon>
        <taxon>Rhinolophoidea</taxon>
        <taxon>Rhinolophidae</taxon>
        <taxon>Rhinolophinae</taxon>
        <taxon>Rhinolophus</taxon>
    </lineage>
</organism>
<reference evidence="2" key="4">
    <citation type="submission" date="2025-08" db="UniProtKB">
        <authorList>
            <consortium name="Ensembl"/>
        </authorList>
    </citation>
    <scope>IDENTIFICATION</scope>
</reference>
<feature type="compositionally biased region" description="Polar residues" evidence="1">
    <location>
        <begin position="28"/>
        <end position="49"/>
    </location>
</feature>
<proteinExistence type="predicted"/>
<feature type="region of interest" description="Disordered" evidence="1">
    <location>
        <begin position="1"/>
        <end position="49"/>
    </location>
</feature>
<dbReference type="Proteomes" id="UP000472240">
    <property type="component" value="Chromosome 21"/>
</dbReference>
<protein>
    <submittedName>
        <fullName evidence="2">2',3'-cyclic nucleotide 3' phosphodiesterase</fullName>
    </submittedName>
</protein>
<dbReference type="AlphaFoldDB" id="A0A671EAT7"/>
<sequence length="49" mass="5433">MLSLAMSPGRRLTWSPTLGRDPRVCCTAQPNSVTTGRPRGQTSMPSRMW</sequence>
<dbReference type="GeneTree" id="ENSGT00510000048410"/>
<gene>
    <name evidence="2" type="primary">CNP</name>
</gene>
<evidence type="ECO:0000313" key="3">
    <source>
        <dbReference type="Proteomes" id="UP000472240"/>
    </source>
</evidence>
<dbReference type="Ensembl" id="ENSRFET00010011409.1">
    <property type="protein sequence ID" value="ENSRFEP00010010434.1"/>
    <property type="gene ID" value="ENSRFEG00010007013.1"/>
</dbReference>